<keyword evidence="2" id="KW-0547">Nucleotide-binding</keyword>
<evidence type="ECO:0000256" key="2">
    <source>
        <dbReference type="ARBA" id="ARBA00022741"/>
    </source>
</evidence>
<reference evidence="5" key="1">
    <citation type="submission" date="2022-10" db="EMBL/GenBank/DDBJ databases">
        <title>The complete genomes of actinobacterial strains from the NBC collection.</title>
        <authorList>
            <person name="Joergensen T.S."/>
            <person name="Alvarez Arevalo M."/>
            <person name="Sterndorff E.B."/>
            <person name="Faurdal D."/>
            <person name="Vuksanovic O."/>
            <person name="Mourched A.-S."/>
            <person name="Charusanti P."/>
            <person name="Shaw S."/>
            <person name="Blin K."/>
            <person name="Weber T."/>
        </authorList>
    </citation>
    <scope>NUCLEOTIDE SEQUENCE</scope>
    <source>
        <strain evidence="5">NBC_00049</strain>
    </source>
</reference>
<dbReference type="InterPro" id="IPR006015">
    <property type="entry name" value="Universal_stress_UspA"/>
</dbReference>
<dbReference type="AlphaFoldDB" id="A0AAU2K1R6"/>
<dbReference type="Gene3D" id="3.40.50.620">
    <property type="entry name" value="HUPs"/>
    <property type="match status" value="2"/>
</dbReference>
<dbReference type="PANTHER" id="PTHR46268:SF27">
    <property type="entry name" value="UNIVERSAL STRESS PROTEIN RV2623"/>
    <property type="match status" value="1"/>
</dbReference>
<proteinExistence type="inferred from homology"/>
<accession>A0AAU2K1R6</accession>
<name>A0AAU2K1R6_9ACTN</name>
<gene>
    <name evidence="5" type="ORF">OG327_32610</name>
</gene>
<sequence length="286" mass="31065">MTDTGEHQEIVVGIDPARDWRLPLAWAVDEAGRRRLRLRLVVAVPPRHDTQHVDDTPRSIALHQAASEVLGAAAAWSRDRHPEVEPLVDLVEGFPVPEIGRLSRHARMIVLGSRHLSRTSEFLSAGSLVVPVSAQAQCPVVVVGDAEHVTQQPPYLVVGVDGSESSKAAIALAFEEADFRKAHLRAVSVWQPPHFLLHDEEAALQGQRRMLSETTAGWSQEYPDVVLTHEVLTGHPVEQLAGAAEHALAVVVGRRGKGGYTGMRLGSVVHGLLHRAHCPVITVPVP</sequence>
<keyword evidence="3" id="KW-0067">ATP-binding</keyword>
<evidence type="ECO:0000313" key="5">
    <source>
        <dbReference type="EMBL" id="WTU77685.1"/>
    </source>
</evidence>
<organism evidence="5">
    <name type="scientific">Streptomyces sp. NBC_00049</name>
    <dbReference type="NCBI Taxonomy" id="2903617"/>
    <lineage>
        <taxon>Bacteria</taxon>
        <taxon>Bacillati</taxon>
        <taxon>Actinomycetota</taxon>
        <taxon>Actinomycetes</taxon>
        <taxon>Kitasatosporales</taxon>
        <taxon>Streptomycetaceae</taxon>
        <taxon>Streptomyces</taxon>
    </lineage>
</organism>
<evidence type="ECO:0000259" key="4">
    <source>
        <dbReference type="Pfam" id="PF00582"/>
    </source>
</evidence>
<comment type="similarity">
    <text evidence="1">Belongs to the universal stress protein A family.</text>
</comment>
<evidence type="ECO:0000256" key="3">
    <source>
        <dbReference type="ARBA" id="ARBA00022840"/>
    </source>
</evidence>
<dbReference type="Pfam" id="PF00582">
    <property type="entry name" value="Usp"/>
    <property type="match status" value="2"/>
</dbReference>
<feature type="domain" description="UspA" evidence="4">
    <location>
        <begin position="8"/>
        <end position="143"/>
    </location>
</feature>
<dbReference type="CDD" id="cd00293">
    <property type="entry name" value="USP-like"/>
    <property type="match status" value="1"/>
</dbReference>
<dbReference type="InterPro" id="IPR014729">
    <property type="entry name" value="Rossmann-like_a/b/a_fold"/>
</dbReference>
<dbReference type="PRINTS" id="PR01438">
    <property type="entry name" value="UNVRSLSTRESS"/>
</dbReference>
<dbReference type="PANTHER" id="PTHR46268">
    <property type="entry name" value="STRESS RESPONSE PROTEIN NHAX"/>
    <property type="match status" value="1"/>
</dbReference>
<dbReference type="SUPFAM" id="SSF52402">
    <property type="entry name" value="Adenine nucleotide alpha hydrolases-like"/>
    <property type="match status" value="2"/>
</dbReference>
<evidence type="ECO:0000256" key="1">
    <source>
        <dbReference type="ARBA" id="ARBA00008791"/>
    </source>
</evidence>
<protein>
    <submittedName>
        <fullName evidence="5">Universal stress protein</fullName>
    </submittedName>
</protein>
<dbReference type="EMBL" id="CP108264">
    <property type="protein sequence ID" value="WTU77685.1"/>
    <property type="molecule type" value="Genomic_DNA"/>
</dbReference>
<dbReference type="GO" id="GO:0005524">
    <property type="term" value="F:ATP binding"/>
    <property type="evidence" value="ECO:0007669"/>
    <property type="project" value="UniProtKB-KW"/>
</dbReference>
<dbReference type="InterPro" id="IPR006016">
    <property type="entry name" value="UspA"/>
</dbReference>
<feature type="domain" description="UspA" evidence="4">
    <location>
        <begin position="157"/>
        <end position="284"/>
    </location>
</feature>